<proteinExistence type="predicted"/>
<protein>
    <submittedName>
        <fullName evidence="2">Geranylgeranyl reductase family protein</fullName>
    </submittedName>
</protein>
<dbReference type="EMBL" id="CP034549">
    <property type="protein sequence ID" value="AZQ42740.1"/>
    <property type="molecule type" value="Genomic_DNA"/>
</dbReference>
<evidence type="ECO:0000313" key="2">
    <source>
        <dbReference type="EMBL" id="AZQ42740.1"/>
    </source>
</evidence>
<dbReference type="PANTHER" id="PTHR42685:SF22">
    <property type="entry name" value="CONDITIONED MEDIUM FACTOR RECEPTOR 1"/>
    <property type="match status" value="1"/>
</dbReference>
<name>A0A3S9MUB2_9FLAO</name>
<dbReference type="PRINTS" id="PR00420">
    <property type="entry name" value="RNGMNOXGNASE"/>
</dbReference>
<accession>A0A3S9MUB2</accession>
<keyword evidence="3" id="KW-1185">Reference proteome</keyword>
<dbReference type="OrthoDB" id="9806565at2"/>
<feature type="domain" description="FAD-binding" evidence="1">
    <location>
        <begin position="4"/>
        <end position="158"/>
    </location>
</feature>
<dbReference type="AlphaFoldDB" id="A0A3S9MUB2"/>
<evidence type="ECO:0000259" key="1">
    <source>
        <dbReference type="Pfam" id="PF01494"/>
    </source>
</evidence>
<dbReference type="Gene3D" id="3.50.50.60">
    <property type="entry name" value="FAD/NAD(P)-binding domain"/>
    <property type="match status" value="1"/>
</dbReference>
<dbReference type="GO" id="GO:0016628">
    <property type="term" value="F:oxidoreductase activity, acting on the CH-CH group of donors, NAD or NADP as acceptor"/>
    <property type="evidence" value="ECO:0007669"/>
    <property type="project" value="InterPro"/>
</dbReference>
<dbReference type="Proteomes" id="UP000279600">
    <property type="component" value="Chromosome"/>
</dbReference>
<dbReference type="InterPro" id="IPR011777">
    <property type="entry name" value="Geranylgeranyl_Rdtase_fam"/>
</dbReference>
<dbReference type="Pfam" id="PF01494">
    <property type="entry name" value="FAD_binding_3"/>
    <property type="match status" value="1"/>
</dbReference>
<reference evidence="2 3" key="1">
    <citation type="submission" date="2018-12" db="EMBL/GenBank/DDBJ databases">
        <title>Complete genome of Nonlabens sp. MJ115.</title>
        <authorList>
            <person name="Choi H.S."/>
            <person name="Jung J."/>
        </authorList>
    </citation>
    <scope>NUCLEOTIDE SEQUENCE [LARGE SCALE GENOMIC DNA]</scope>
    <source>
        <strain evidence="2 3">MJ115</strain>
    </source>
</reference>
<dbReference type="GO" id="GO:0071949">
    <property type="term" value="F:FAD binding"/>
    <property type="evidence" value="ECO:0007669"/>
    <property type="project" value="InterPro"/>
</dbReference>
<dbReference type="InterPro" id="IPR002938">
    <property type="entry name" value="FAD-bd"/>
</dbReference>
<dbReference type="RefSeq" id="WP_126444472.1">
    <property type="nucleotide sequence ID" value="NZ_CP034549.1"/>
</dbReference>
<organism evidence="2 3">
    <name type="scientific">Nonlabens ponticola</name>
    <dbReference type="NCBI Taxonomy" id="2496866"/>
    <lineage>
        <taxon>Bacteria</taxon>
        <taxon>Pseudomonadati</taxon>
        <taxon>Bacteroidota</taxon>
        <taxon>Flavobacteriia</taxon>
        <taxon>Flavobacteriales</taxon>
        <taxon>Flavobacteriaceae</taxon>
        <taxon>Nonlabens</taxon>
    </lineage>
</organism>
<dbReference type="SUPFAM" id="SSF51905">
    <property type="entry name" value="FAD/NAD(P)-binding domain"/>
    <property type="match status" value="1"/>
</dbReference>
<dbReference type="InterPro" id="IPR050407">
    <property type="entry name" value="Geranylgeranyl_reductase"/>
</dbReference>
<dbReference type="KEGG" id="noj:EJ995_00230"/>
<dbReference type="PANTHER" id="PTHR42685">
    <property type="entry name" value="GERANYLGERANYL DIPHOSPHATE REDUCTASE"/>
    <property type="match status" value="1"/>
</dbReference>
<dbReference type="NCBIfam" id="TIGR02032">
    <property type="entry name" value="GG-red-SF"/>
    <property type="match status" value="1"/>
</dbReference>
<gene>
    <name evidence="2" type="ORF">EJ995_00230</name>
</gene>
<evidence type="ECO:0000313" key="3">
    <source>
        <dbReference type="Proteomes" id="UP000279600"/>
    </source>
</evidence>
<sequence>MQSYEVVVVGSGPAGAMAAYTLASEDINVAIIEKESLPRYKTCGGGLTNRAINYLPVDVQQSVEKAFYKVDSNFLKDDLSFTALKEKPIINMVMRDTFDHDLVQKAVSKGATLIDDCKLENLTYANGGSTLETSKGSIECKMIIAADGVLSTTARLGGWEETRYLIPALEYEVEVTSEDYIRLSSSVRFDFDAMPQGYGWCFPKRNHLSIGIASFRKSKGNLKELYRKYMIEVLKLENPISEEMHGFQIPLSPRTDGFCRQGIFLTGDAAGLADPITAEGLANAILSGQLAAQSIIDGKLDMQQAQNLYEQRLNNGLIKELKTAQKLANFIYGDSKLRAYFLYNHGQRVNDVMVSIVMGERDYPLNLTKALANKAWRKLNSFSRSS</sequence>
<dbReference type="InterPro" id="IPR036188">
    <property type="entry name" value="FAD/NAD-bd_sf"/>
</dbReference>